<evidence type="ECO:0000313" key="1">
    <source>
        <dbReference type="EMBL" id="AQW88742.1"/>
    </source>
</evidence>
<name>A0A1S6UAM0_9CAUD</name>
<proteinExistence type="predicted"/>
<dbReference type="Proteomes" id="UP000221837">
    <property type="component" value="Genome"/>
</dbReference>
<dbReference type="EMBL" id="KY630187">
    <property type="protein sequence ID" value="AQW88742.1"/>
    <property type="molecule type" value="Genomic_DNA"/>
</dbReference>
<sequence>MTLTEISNMMDQFENVCFSGGAAGADRLFGLWAAQNGHEEVHFSFKGHKAHVPPETVLELPLDLLTSTEIIQKLKVANKSLGRSVPRFGYVYNLLARNSMQVYSTERVYTMGILISPTQLDGGTAWAVQMYLDQESETKEIYHYDIVDKKIYSYNNVLKQFVEVQTVPTPHGKWTGIGTRRATQEDLEAFASKFE</sequence>
<gene>
    <name evidence="1" type="ORF">BF_0217</name>
</gene>
<evidence type="ECO:0000313" key="2">
    <source>
        <dbReference type="Proteomes" id="UP000221837"/>
    </source>
</evidence>
<keyword evidence="2" id="KW-1185">Reference proteome</keyword>
<protein>
    <submittedName>
        <fullName evidence="1">Uncharacterized protein</fullName>
    </submittedName>
</protein>
<accession>A0A1S6UAM0</accession>
<dbReference type="OrthoDB" id="11731at10239"/>
<organism evidence="1 2">
    <name type="scientific">Serratia phage BF</name>
    <dbReference type="NCBI Taxonomy" id="1962671"/>
    <lineage>
        <taxon>Viruses</taxon>
        <taxon>Duplodnaviria</taxon>
        <taxon>Heunggongvirae</taxon>
        <taxon>Uroviricota</taxon>
        <taxon>Caudoviricetes</taxon>
        <taxon>Eneladusvirus</taxon>
        <taxon>Eneladusvirus BF</taxon>
    </lineage>
</organism>
<reference evidence="1" key="1">
    <citation type="submission" date="2017-02" db="EMBL/GenBank/DDBJ databases">
        <title>Genome sequence of Serratia marcescens phage BF.</title>
        <authorList>
            <person name="Casey E."/>
            <person name="Fitzgerald B."/>
            <person name="Mahony J."/>
            <person name="Lugli G."/>
            <person name="Ventura M."/>
            <person name="van Sinderen D."/>
        </authorList>
    </citation>
    <scope>NUCLEOTIDE SEQUENCE [LARGE SCALE GENOMIC DNA]</scope>
</reference>